<comment type="caution">
    <text evidence="1">The sequence shown here is derived from an EMBL/GenBank/DDBJ whole genome shotgun (WGS) entry which is preliminary data.</text>
</comment>
<keyword evidence="2" id="KW-1185">Reference proteome</keyword>
<dbReference type="PANTHER" id="PTHR40050">
    <property type="entry name" value="INNER SPORE COAT PROTEIN H"/>
    <property type="match status" value="1"/>
</dbReference>
<evidence type="ECO:0000313" key="1">
    <source>
        <dbReference type="EMBL" id="MCF6136632.1"/>
    </source>
</evidence>
<dbReference type="RefSeq" id="WP_236331557.1">
    <property type="nucleotide sequence ID" value="NZ_JAKIJS010000001.1"/>
</dbReference>
<dbReference type="GO" id="GO:0016301">
    <property type="term" value="F:kinase activity"/>
    <property type="evidence" value="ECO:0007669"/>
    <property type="project" value="UniProtKB-KW"/>
</dbReference>
<evidence type="ECO:0000313" key="2">
    <source>
        <dbReference type="Proteomes" id="UP001649381"/>
    </source>
</evidence>
<dbReference type="EMBL" id="JAKIJS010000001">
    <property type="protein sequence ID" value="MCF6136632.1"/>
    <property type="molecule type" value="Genomic_DNA"/>
</dbReference>
<sequence length="360" mass="42941">MSNHKLPHYHIEIDPYDWKEMQKDVWSEDPVVANLIVGNNKYDIDFVHRGSHIRKVTKKSYQFLFPQVTAGIKELHLNAEYIDKSLIRNKLSLDFFSSIGVLSPSSSHVLITINDNFQGVYLQLESVDRYFLKRRNLPHGPIFYAENDNANFSLVSPIDEDLKRRFESGYSRKEGTSEDKEALRELVYQINTIPPKKFEEEIQDYVEVDKYLRWLAGVVCTQNYDGFIHNYALYRRSDTGQFEMIPWDYDATWGRDIHGKEMEYDYIPIEGYNTLSGRLLDVPSFRERYYHLMKDILNKQFTVEYQKPIIDSLYEKITPHVEKDPFMKKHLERFYEEPEVIFEYINDRNRYLKRHLADLL</sequence>
<dbReference type="Pfam" id="PF08757">
    <property type="entry name" value="CotH"/>
    <property type="match status" value="1"/>
</dbReference>
<protein>
    <submittedName>
        <fullName evidence="1">CotH kinase family protein</fullName>
    </submittedName>
</protein>
<name>A0ABS9GUW7_9BACL</name>
<reference evidence="1 2" key="1">
    <citation type="submission" date="2022-01" db="EMBL/GenBank/DDBJ databases">
        <title>Alkalihalobacillus sp. EGI L200015, a novel bacterium isolated from a salt lake sediment.</title>
        <authorList>
            <person name="Gao L."/>
            <person name="Fang B.-Z."/>
            <person name="Li W.-J."/>
        </authorList>
    </citation>
    <scope>NUCLEOTIDE SEQUENCE [LARGE SCALE GENOMIC DNA]</scope>
    <source>
        <strain evidence="1 2">KCTC 12718</strain>
    </source>
</reference>
<keyword evidence="1" id="KW-0808">Transferase</keyword>
<organism evidence="1 2">
    <name type="scientific">Pseudalkalibacillus berkeleyi</name>
    <dbReference type="NCBI Taxonomy" id="1069813"/>
    <lineage>
        <taxon>Bacteria</taxon>
        <taxon>Bacillati</taxon>
        <taxon>Bacillota</taxon>
        <taxon>Bacilli</taxon>
        <taxon>Bacillales</taxon>
        <taxon>Fictibacillaceae</taxon>
        <taxon>Pseudalkalibacillus</taxon>
    </lineage>
</organism>
<dbReference type="Proteomes" id="UP001649381">
    <property type="component" value="Unassembled WGS sequence"/>
</dbReference>
<proteinExistence type="predicted"/>
<accession>A0ABS9GUW7</accession>
<dbReference type="InterPro" id="IPR014867">
    <property type="entry name" value="Spore_coat_CotH_CotH2/3/7"/>
</dbReference>
<dbReference type="PANTHER" id="PTHR40050:SF1">
    <property type="entry name" value="INNER SPORE COAT PROTEIN H"/>
    <property type="match status" value="1"/>
</dbReference>
<keyword evidence="1" id="KW-0418">Kinase</keyword>
<gene>
    <name evidence="1" type="ORF">L2716_02740</name>
</gene>